<reference evidence="1 2" key="1">
    <citation type="submission" date="2019-09" db="EMBL/GenBank/DDBJ databases">
        <title>Draft genome sequence assemblies of isolates from the urinary tract.</title>
        <authorList>
            <person name="Mores C.R."/>
            <person name="Putonti C."/>
            <person name="Wolfe A.J."/>
        </authorList>
    </citation>
    <scope>NUCLEOTIDE SEQUENCE [LARGE SCALE GENOMIC DNA]</scope>
    <source>
        <strain evidence="1 2">UMB246</strain>
    </source>
</reference>
<protein>
    <recommendedName>
        <fullName evidence="3">HK97 gp10 family phage protein</fullName>
    </recommendedName>
</protein>
<evidence type="ECO:0000313" key="1">
    <source>
        <dbReference type="EMBL" id="KAA9324430.1"/>
    </source>
</evidence>
<dbReference type="RefSeq" id="WP_151141197.1">
    <property type="nucleotide sequence ID" value="NZ_VYWW01000001.1"/>
</dbReference>
<dbReference type="InterPro" id="IPR010064">
    <property type="entry name" value="HK97-gp10_tail"/>
</dbReference>
<comment type="caution">
    <text evidence="1">The sequence shown here is derived from an EMBL/GenBank/DDBJ whole genome shotgun (WGS) entry which is preliminary data.</text>
</comment>
<accession>A0A5N1ILW0</accession>
<gene>
    <name evidence="1" type="ORF">F6H94_00250</name>
</gene>
<proteinExistence type="predicted"/>
<dbReference type="EMBL" id="VYWW01000001">
    <property type="protein sequence ID" value="KAA9324430.1"/>
    <property type="molecule type" value="Genomic_DNA"/>
</dbReference>
<evidence type="ECO:0008006" key="3">
    <source>
        <dbReference type="Google" id="ProtNLM"/>
    </source>
</evidence>
<dbReference type="NCBIfam" id="TIGR01725">
    <property type="entry name" value="phge_HK97_gp10"/>
    <property type="match status" value="1"/>
</dbReference>
<sequence length="122" mass="14261">MTFRIKWDGLDQLTAELRTMASGKALEKASVALGSQWQKEARAMERAKYTHGYWTGNQQRNTLVYWENGKKTIVLDPKTEYSVYTEYGTRKMNAMPVFKPTLDMIKKRAPSVIEYYLKRDIK</sequence>
<evidence type="ECO:0000313" key="2">
    <source>
        <dbReference type="Proteomes" id="UP000327236"/>
    </source>
</evidence>
<dbReference type="Proteomes" id="UP000327236">
    <property type="component" value="Unassembled WGS sequence"/>
</dbReference>
<organism evidence="1 2">
    <name type="scientific">Lactobacillus jensenii</name>
    <dbReference type="NCBI Taxonomy" id="109790"/>
    <lineage>
        <taxon>Bacteria</taxon>
        <taxon>Bacillati</taxon>
        <taxon>Bacillota</taxon>
        <taxon>Bacilli</taxon>
        <taxon>Lactobacillales</taxon>
        <taxon>Lactobacillaceae</taxon>
        <taxon>Lactobacillus</taxon>
    </lineage>
</organism>
<name>A0A5N1ILW0_LACJE</name>
<dbReference type="AlphaFoldDB" id="A0A5N1ILW0"/>
<dbReference type="OrthoDB" id="886754at2"/>